<protein>
    <submittedName>
        <fullName evidence="2">Uncharacterized protein</fullName>
    </submittedName>
</protein>
<dbReference type="InterPro" id="IPR044790">
    <property type="entry name" value="MD26C-like"/>
</dbReference>
<feature type="compositionally biased region" description="Basic and acidic residues" evidence="1">
    <location>
        <begin position="245"/>
        <end position="256"/>
    </location>
</feature>
<name>A0ABR2MSL5_9ASPA</name>
<feature type="compositionally biased region" description="Basic and acidic residues" evidence="1">
    <location>
        <begin position="306"/>
        <end position="325"/>
    </location>
</feature>
<dbReference type="PANTHER" id="PTHR47210">
    <property type="entry name" value="MEDIATOR OF RNA POLYMERASE II TRANSCRIPTION SUBUNIT 26C-RELATED"/>
    <property type="match status" value="1"/>
</dbReference>
<keyword evidence="3" id="KW-1185">Reference proteome</keyword>
<sequence>MLSGEFCASNRREAGEPEMDPEDLKAVLRTTGVDLWSLIETAISVAAAEHGRELKARRAGIVERLFTLSFVMVVARTATAKWRRRKQRGAAAPPGNARIHRRNGDEMKMTSTRMKTPRMRRKRDTTAPLMTSRARFSPSRISSMIQISLKILSSACSKISPTWISPSKLSRYQHHLLPNPRSPHLIPKLESGNRHREACEWPAETSFIRSEATREAARERMEIRPNQFQLRTTKMAIRWILEPDQRNGSDSVEPKARPAAAAAPRRETPPSKPPNSTPSSTATPKVKEKDSLLDPDRLASARKRLHETTRKLKMKAEDDSGDGHPRHPQTQEYLLRAEQRRVPDEALMSEDAAGIFSPSGPENLYGLGVNNLQLAASDFILIVFPLAQTQKVAVGTP</sequence>
<feature type="region of interest" description="Disordered" evidence="1">
    <location>
        <begin position="245"/>
        <end position="332"/>
    </location>
</feature>
<feature type="region of interest" description="Disordered" evidence="1">
    <location>
        <begin position="1"/>
        <end position="22"/>
    </location>
</feature>
<dbReference type="EMBL" id="JBBWWR010000005">
    <property type="protein sequence ID" value="KAK8967051.1"/>
    <property type="molecule type" value="Genomic_DNA"/>
</dbReference>
<dbReference type="Proteomes" id="UP001412067">
    <property type="component" value="Unassembled WGS sequence"/>
</dbReference>
<evidence type="ECO:0000313" key="3">
    <source>
        <dbReference type="Proteomes" id="UP001412067"/>
    </source>
</evidence>
<reference evidence="2 3" key="1">
    <citation type="journal article" date="2022" name="Nat. Plants">
        <title>Genomes of leafy and leafless Platanthera orchids illuminate the evolution of mycoheterotrophy.</title>
        <authorList>
            <person name="Li M.H."/>
            <person name="Liu K.W."/>
            <person name="Li Z."/>
            <person name="Lu H.C."/>
            <person name="Ye Q.L."/>
            <person name="Zhang D."/>
            <person name="Wang J.Y."/>
            <person name="Li Y.F."/>
            <person name="Zhong Z.M."/>
            <person name="Liu X."/>
            <person name="Yu X."/>
            <person name="Liu D.K."/>
            <person name="Tu X.D."/>
            <person name="Liu B."/>
            <person name="Hao Y."/>
            <person name="Liao X.Y."/>
            <person name="Jiang Y.T."/>
            <person name="Sun W.H."/>
            <person name="Chen J."/>
            <person name="Chen Y.Q."/>
            <person name="Ai Y."/>
            <person name="Zhai J.W."/>
            <person name="Wu S.S."/>
            <person name="Zhou Z."/>
            <person name="Hsiao Y.Y."/>
            <person name="Wu W.L."/>
            <person name="Chen Y.Y."/>
            <person name="Lin Y.F."/>
            <person name="Hsu J.L."/>
            <person name="Li C.Y."/>
            <person name="Wang Z.W."/>
            <person name="Zhao X."/>
            <person name="Zhong W.Y."/>
            <person name="Ma X.K."/>
            <person name="Ma L."/>
            <person name="Huang J."/>
            <person name="Chen G.Z."/>
            <person name="Huang M.Z."/>
            <person name="Huang L."/>
            <person name="Peng D.H."/>
            <person name="Luo Y.B."/>
            <person name="Zou S.Q."/>
            <person name="Chen S.P."/>
            <person name="Lan S."/>
            <person name="Tsai W.C."/>
            <person name="Van de Peer Y."/>
            <person name="Liu Z.J."/>
        </authorList>
    </citation>
    <scope>NUCLEOTIDE SEQUENCE [LARGE SCALE GENOMIC DNA]</scope>
    <source>
        <strain evidence="2">Lor288</strain>
    </source>
</reference>
<feature type="compositionally biased region" description="Basic and acidic residues" evidence="1">
    <location>
        <begin position="285"/>
        <end position="299"/>
    </location>
</feature>
<dbReference type="PANTHER" id="PTHR47210:SF1">
    <property type="entry name" value="MEDIATOR OF RNA POLYMERASE II TRANSCRIPTION SUBUNIT 26C-RELATED"/>
    <property type="match status" value="1"/>
</dbReference>
<organism evidence="2 3">
    <name type="scientific">Platanthera guangdongensis</name>
    <dbReference type="NCBI Taxonomy" id="2320717"/>
    <lineage>
        <taxon>Eukaryota</taxon>
        <taxon>Viridiplantae</taxon>
        <taxon>Streptophyta</taxon>
        <taxon>Embryophyta</taxon>
        <taxon>Tracheophyta</taxon>
        <taxon>Spermatophyta</taxon>
        <taxon>Magnoliopsida</taxon>
        <taxon>Liliopsida</taxon>
        <taxon>Asparagales</taxon>
        <taxon>Orchidaceae</taxon>
        <taxon>Orchidoideae</taxon>
        <taxon>Orchideae</taxon>
        <taxon>Orchidinae</taxon>
        <taxon>Platanthera</taxon>
    </lineage>
</organism>
<accession>A0ABR2MSL5</accession>
<feature type="region of interest" description="Disordered" evidence="1">
    <location>
        <begin position="82"/>
        <end position="125"/>
    </location>
</feature>
<proteinExistence type="predicted"/>
<evidence type="ECO:0000313" key="2">
    <source>
        <dbReference type="EMBL" id="KAK8967051.1"/>
    </source>
</evidence>
<evidence type="ECO:0000256" key="1">
    <source>
        <dbReference type="SAM" id="MobiDB-lite"/>
    </source>
</evidence>
<comment type="caution">
    <text evidence="2">The sequence shown here is derived from an EMBL/GenBank/DDBJ whole genome shotgun (WGS) entry which is preliminary data.</text>
</comment>
<gene>
    <name evidence="2" type="ORF">KSP40_PGU019719</name>
</gene>